<gene>
    <name evidence="2" type="ORF">LYSCAS_21540</name>
</gene>
<sequence>MSAPDGLQRFETKHMARIRTIKPDFFTSEDIVNLSPLARLLYIALWCEADREGRMAWKPRTFKLRYMPGDECDVDVLCAEIVDRKLVVLYGDGLAYIPAFGEHQHVNPRESVSCLPAPDASPRVRTRGARDSDAQVGREGKGKEGRDKGASRDAKSRKTSLPNDFAISERVHRWASEKGISRIEERFEHFVGVAQAKGYTYADWDVALMNAIRDDWAKFGHTPVQSLSSFPELRA</sequence>
<protein>
    <submittedName>
        <fullName evidence="2">Uncharacterized protein</fullName>
    </submittedName>
</protein>
<dbReference type="Proteomes" id="UP000681317">
    <property type="component" value="Chromosome"/>
</dbReference>
<name>A0ABN6FUS9_9GAMM</name>
<feature type="region of interest" description="Disordered" evidence="1">
    <location>
        <begin position="111"/>
        <end position="162"/>
    </location>
</feature>
<evidence type="ECO:0000313" key="2">
    <source>
        <dbReference type="EMBL" id="BCT93130.1"/>
    </source>
</evidence>
<keyword evidence="3" id="KW-1185">Reference proteome</keyword>
<dbReference type="RefSeq" id="WP_213434069.1">
    <property type="nucleotide sequence ID" value="NZ_AP024545.1"/>
</dbReference>
<dbReference type="EMBL" id="AP024545">
    <property type="protein sequence ID" value="BCT93130.1"/>
    <property type="molecule type" value="Genomic_DNA"/>
</dbReference>
<evidence type="ECO:0000313" key="3">
    <source>
        <dbReference type="Proteomes" id="UP000681317"/>
    </source>
</evidence>
<accession>A0ABN6FUS9</accession>
<feature type="compositionally biased region" description="Basic and acidic residues" evidence="1">
    <location>
        <begin position="128"/>
        <end position="156"/>
    </location>
</feature>
<organism evidence="2 3">
    <name type="scientific">Noviluteimonas caseinilytica</name>
    <dbReference type="NCBI Taxonomy" id="2675101"/>
    <lineage>
        <taxon>Bacteria</taxon>
        <taxon>Pseudomonadati</taxon>
        <taxon>Pseudomonadota</taxon>
        <taxon>Gammaproteobacteria</taxon>
        <taxon>Lysobacterales</taxon>
        <taxon>Lysobacteraceae</taxon>
        <taxon>Noviluteimonas</taxon>
    </lineage>
</organism>
<proteinExistence type="predicted"/>
<evidence type="ECO:0000256" key="1">
    <source>
        <dbReference type="SAM" id="MobiDB-lite"/>
    </source>
</evidence>
<reference evidence="2 3" key="1">
    <citation type="submission" date="2021-03" db="EMBL/GenBank/DDBJ databases">
        <title>Complete Genome Sequences of Two Lysobacter Strains Isolated from Sea Water (Lysobacter caseinilyticus) and Soil (Lysobacter helvus) in South Korea.</title>
        <authorList>
            <person name="Watanabe Y."/>
            <person name="Arakawa K."/>
        </authorList>
    </citation>
    <scope>NUCLEOTIDE SEQUENCE [LARGE SCALE GENOMIC DNA]</scope>
    <source>
        <strain evidence="2 3">KVB24</strain>
    </source>
</reference>